<dbReference type="RefSeq" id="WP_034570036.1">
    <property type="nucleotide sequence ID" value="NZ_JRMP02000001.1"/>
</dbReference>
<reference evidence="3 4" key="2">
    <citation type="journal article" date="2016" name="Infect. Immun.">
        <title>Helicobacter saguini, a Novel Helicobacter Isolated from Cotton-Top Tamarins with Ulcerative Colitis, Has Proinflammatory Properties and Induces Typhlocolitis and Dysplasia in Gnotobiotic IL-10-/- Mice.</title>
        <authorList>
            <person name="Shen Z."/>
            <person name="Mannion A."/>
            <person name="Whary M.T."/>
            <person name="Muthupalani S."/>
            <person name="Sheh A."/>
            <person name="Feng Y."/>
            <person name="Gong G."/>
            <person name="Vandamme P."/>
            <person name="Holcombe H.R."/>
            <person name="Paster B.J."/>
            <person name="Fox J.G."/>
        </authorList>
    </citation>
    <scope>NUCLEOTIDE SEQUENCE [LARGE SCALE GENOMIC DNA]</scope>
    <source>
        <strain evidence="3 4">MIT 97-6194</strain>
    </source>
</reference>
<protein>
    <submittedName>
        <fullName evidence="3">Uncharacterized protein</fullName>
    </submittedName>
</protein>
<feature type="transmembrane region" description="Helical" evidence="1">
    <location>
        <begin position="12"/>
        <end position="32"/>
    </location>
</feature>
<keyword evidence="1" id="KW-0812">Transmembrane</keyword>
<feature type="transmembrane region" description="Helical" evidence="1">
    <location>
        <begin position="44"/>
        <end position="67"/>
    </location>
</feature>
<evidence type="ECO:0000313" key="2">
    <source>
        <dbReference type="EMBL" id="MWV68625.1"/>
    </source>
</evidence>
<accession>A0A347VR28</accession>
<reference evidence="2 5" key="4">
    <citation type="submission" date="2019-12" db="EMBL/GenBank/DDBJ databases">
        <title>Multi-Generational Helicobacter saguini Isolates.</title>
        <authorList>
            <person name="Mannion A."/>
            <person name="Shen Z."/>
            <person name="Fox J.G."/>
        </authorList>
    </citation>
    <scope>NUCLEOTIDE SEQUENCE [LARGE SCALE GENOMIC DNA]</scope>
    <source>
        <strain evidence="2">16-048</strain>
        <strain evidence="5">16-048 (F4)</strain>
    </source>
</reference>
<evidence type="ECO:0000313" key="3">
    <source>
        <dbReference type="EMBL" id="TLD95848.1"/>
    </source>
</evidence>
<dbReference type="AlphaFoldDB" id="A0A347VR28"/>
<dbReference type="EMBL" id="JRMP02000001">
    <property type="protein sequence ID" value="TLD95848.1"/>
    <property type="molecule type" value="Genomic_DNA"/>
</dbReference>
<dbReference type="Proteomes" id="UP000029714">
    <property type="component" value="Unassembled WGS sequence"/>
</dbReference>
<reference evidence="3 4" key="1">
    <citation type="journal article" date="2014" name="Genome Announc.">
        <title>Draft genome sequences of eight enterohepatic helicobacter species isolated from both laboratory and wild rodents.</title>
        <authorList>
            <person name="Sheh A."/>
            <person name="Shen Z."/>
            <person name="Fox J.G."/>
        </authorList>
    </citation>
    <scope>NUCLEOTIDE SEQUENCE [LARGE SCALE GENOMIC DNA]</scope>
    <source>
        <strain evidence="3 4">MIT 97-6194</strain>
    </source>
</reference>
<organism evidence="3 4">
    <name type="scientific">Helicobacter saguini</name>
    <dbReference type="NCBI Taxonomy" id="1548018"/>
    <lineage>
        <taxon>Bacteria</taxon>
        <taxon>Pseudomonadati</taxon>
        <taxon>Campylobacterota</taxon>
        <taxon>Epsilonproteobacteria</taxon>
        <taxon>Campylobacterales</taxon>
        <taxon>Helicobacteraceae</taxon>
        <taxon>Helicobacter</taxon>
    </lineage>
</organism>
<dbReference type="EMBL" id="QBIU01000001">
    <property type="protein sequence ID" value="MWV68625.1"/>
    <property type="molecule type" value="Genomic_DNA"/>
</dbReference>
<proteinExistence type="predicted"/>
<evidence type="ECO:0000256" key="1">
    <source>
        <dbReference type="SAM" id="Phobius"/>
    </source>
</evidence>
<keyword evidence="1" id="KW-0472">Membrane</keyword>
<evidence type="ECO:0000313" key="5">
    <source>
        <dbReference type="Proteomes" id="UP000477070"/>
    </source>
</evidence>
<comment type="caution">
    <text evidence="3">The sequence shown here is derived from an EMBL/GenBank/DDBJ whole genome shotgun (WGS) entry which is preliminary data.</text>
</comment>
<keyword evidence="1" id="KW-1133">Transmembrane helix</keyword>
<evidence type="ECO:0000313" key="4">
    <source>
        <dbReference type="Proteomes" id="UP000029714"/>
    </source>
</evidence>
<keyword evidence="4" id="KW-1185">Reference proteome</keyword>
<name>A0A347VR28_9HELI</name>
<sequence>MKNSFDRILDNLERLLGGLLLSLIGMVSYLFVNSDKLSAFKFGLLLFCIATFIVAAILTAITYFHYFNEVREMEKKKE</sequence>
<gene>
    <name evidence="2" type="ORF">DCO61_00900</name>
    <name evidence="3" type="ORF">LS64_000300</name>
</gene>
<reference evidence="3" key="3">
    <citation type="submission" date="2018-04" db="EMBL/GenBank/DDBJ databases">
        <authorList>
            <person name="Sheh A."/>
            <person name="Shen Z."/>
            <person name="Mannion A.J."/>
            <person name="Fox J.G."/>
        </authorList>
    </citation>
    <scope>NUCLEOTIDE SEQUENCE</scope>
    <source>
        <strain evidence="3">MIT 97-6194</strain>
    </source>
</reference>
<dbReference type="Proteomes" id="UP000477070">
    <property type="component" value="Unassembled WGS sequence"/>
</dbReference>